<evidence type="ECO:0000256" key="5">
    <source>
        <dbReference type="ARBA" id="ARBA00023180"/>
    </source>
</evidence>
<sequence length="152" mass="16350">MQAVAAVITCMSIIACSVGCVTLLGWEIGVLEAVILVLVVGLSFDYTLHYGAALPKTGCKLHRILRAAQLASVPVSLSATTSFLAGASMLFSQTHAFSQVGVFLIVLTACSWVFATFFFLPLLFLSIRPTKRCAECDNLAIPSYPMDEKFHS</sequence>
<dbReference type="Proteomes" id="UP001331761">
    <property type="component" value="Unassembled WGS sequence"/>
</dbReference>
<gene>
    <name evidence="7" type="ORF">GCK32_020031</name>
</gene>
<evidence type="ECO:0000256" key="6">
    <source>
        <dbReference type="SAM" id="Phobius"/>
    </source>
</evidence>
<dbReference type="GO" id="GO:0022857">
    <property type="term" value="F:transmembrane transporter activity"/>
    <property type="evidence" value="ECO:0007669"/>
    <property type="project" value="TreeGrafter"/>
</dbReference>
<reference evidence="7 8" key="1">
    <citation type="submission" date="2019-10" db="EMBL/GenBank/DDBJ databases">
        <title>Assembly and Annotation for the nematode Trichostrongylus colubriformis.</title>
        <authorList>
            <person name="Martin J."/>
        </authorList>
    </citation>
    <scope>NUCLEOTIDE SEQUENCE [LARGE SCALE GENOMIC DNA]</scope>
    <source>
        <strain evidence="7">G859</strain>
        <tissue evidence="7">Whole worm</tissue>
    </source>
</reference>
<keyword evidence="4 6" id="KW-0472">Membrane</keyword>
<comment type="subcellular location">
    <subcellularLocation>
        <location evidence="1">Membrane</location>
        <topology evidence="1">Multi-pass membrane protein</topology>
    </subcellularLocation>
</comment>
<dbReference type="SUPFAM" id="SSF82866">
    <property type="entry name" value="Multidrug efflux transporter AcrB transmembrane domain"/>
    <property type="match status" value="1"/>
</dbReference>
<evidence type="ECO:0000256" key="2">
    <source>
        <dbReference type="ARBA" id="ARBA00022692"/>
    </source>
</evidence>
<organism evidence="7 8">
    <name type="scientific">Trichostrongylus colubriformis</name>
    <name type="common">Black scour worm</name>
    <dbReference type="NCBI Taxonomy" id="6319"/>
    <lineage>
        <taxon>Eukaryota</taxon>
        <taxon>Metazoa</taxon>
        <taxon>Ecdysozoa</taxon>
        <taxon>Nematoda</taxon>
        <taxon>Chromadorea</taxon>
        <taxon>Rhabditida</taxon>
        <taxon>Rhabditina</taxon>
        <taxon>Rhabditomorpha</taxon>
        <taxon>Strongyloidea</taxon>
        <taxon>Trichostrongylidae</taxon>
        <taxon>Trichostrongylus</taxon>
    </lineage>
</organism>
<protein>
    <submittedName>
        <fullName evidence="7">Protein dispatched</fullName>
    </submittedName>
</protein>
<feature type="transmembrane region" description="Helical" evidence="6">
    <location>
        <begin position="103"/>
        <end position="125"/>
    </location>
</feature>
<keyword evidence="8" id="KW-1185">Reference proteome</keyword>
<dbReference type="EMBL" id="WIXE01012387">
    <property type="protein sequence ID" value="KAK5975970.1"/>
    <property type="molecule type" value="Genomic_DNA"/>
</dbReference>
<keyword evidence="2 6" id="KW-0812">Transmembrane</keyword>
<evidence type="ECO:0000256" key="1">
    <source>
        <dbReference type="ARBA" id="ARBA00004141"/>
    </source>
</evidence>
<name>A0AAN8FSX1_TRICO</name>
<keyword evidence="5" id="KW-0325">Glycoprotein</keyword>
<feature type="transmembrane region" description="Helical" evidence="6">
    <location>
        <begin position="29"/>
        <end position="49"/>
    </location>
</feature>
<keyword evidence="3 6" id="KW-1133">Transmembrane helix</keyword>
<dbReference type="PANTHER" id="PTHR45951:SF8">
    <property type="entry name" value="CHE-14 PROTEIN"/>
    <property type="match status" value="1"/>
</dbReference>
<comment type="caution">
    <text evidence="7">The sequence shown here is derived from an EMBL/GenBank/DDBJ whole genome shotgun (WGS) entry which is preliminary data.</text>
</comment>
<dbReference type="GO" id="GO:0016020">
    <property type="term" value="C:membrane"/>
    <property type="evidence" value="ECO:0007669"/>
    <property type="project" value="UniProtKB-SubCell"/>
</dbReference>
<dbReference type="AlphaFoldDB" id="A0AAN8FSX1"/>
<dbReference type="InterPro" id="IPR052081">
    <property type="entry name" value="Dispatched_Hh_regulator"/>
</dbReference>
<proteinExistence type="predicted"/>
<dbReference type="PANTHER" id="PTHR45951">
    <property type="entry name" value="PROTEIN DISPATCHED-RELATED"/>
    <property type="match status" value="1"/>
</dbReference>
<dbReference type="GO" id="GO:0007224">
    <property type="term" value="P:smoothened signaling pathway"/>
    <property type="evidence" value="ECO:0007669"/>
    <property type="project" value="TreeGrafter"/>
</dbReference>
<dbReference type="Gene3D" id="1.20.1640.10">
    <property type="entry name" value="Multidrug efflux transporter AcrB transmembrane domain"/>
    <property type="match status" value="1"/>
</dbReference>
<feature type="transmembrane region" description="Helical" evidence="6">
    <location>
        <begin position="70"/>
        <end position="91"/>
    </location>
</feature>
<accession>A0AAN8FSX1</accession>
<evidence type="ECO:0000313" key="8">
    <source>
        <dbReference type="Proteomes" id="UP001331761"/>
    </source>
</evidence>
<evidence type="ECO:0000256" key="4">
    <source>
        <dbReference type="ARBA" id="ARBA00023136"/>
    </source>
</evidence>
<evidence type="ECO:0000256" key="3">
    <source>
        <dbReference type="ARBA" id="ARBA00022989"/>
    </source>
</evidence>
<evidence type="ECO:0000313" key="7">
    <source>
        <dbReference type="EMBL" id="KAK5975970.1"/>
    </source>
</evidence>